<dbReference type="CDD" id="cd00761">
    <property type="entry name" value="Glyco_tranf_GTA_type"/>
    <property type="match status" value="1"/>
</dbReference>
<keyword evidence="3" id="KW-0328">Glycosyltransferase</keyword>
<dbReference type="PANTHER" id="PTHR22916:SF3">
    <property type="entry name" value="UDP-GLCNAC:BETAGAL BETA-1,3-N-ACETYLGLUCOSAMINYLTRANSFERASE-LIKE PROTEIN 1"/>
    <property type="match status" value="1"/>
</dbReference>
<evidence type="ECO:0000313" key="4">
    <source>
        <dbReference type="Proteomes" id="UP000334923"/>
    </source>
</evidence>
<dbReference type="RefSeq" id="WP_142660146.1">
    <property type="nucleotide sequence ID" value="NZ_CABFVA020000070.1"/>
</dbReference>
<feature type="domain" description="Glycosyltransferase 2-like" evidence="1">
    <location>
        <begin position="432"/>
        <end position="595"/>
    </location>
</feature>
<dbReference type="SUPFAM" id="SSF53756">
    <property type="entry name" value="UDP-Glycosyltransferase/glycogen phosphorylase"/>
    <property type="match status" value="1"/>
</dbReference>
<evidence type="ECO:0000259" key="1">
    <source>
        <dbReference type="Pfam" id="PF00535"/>
    </source>
</evidence>
<dbReference type="Gene3D" id="3.90.550.10">
    <property type="entry name" value="Spore Coat Polysaccharide Biosynthesis Protein SpsA, Chain A"/>
    <property type="match status" value="1"/>
</dbReference>
<dbReference type="AlphaFoldDB" id="A0A5E6MAK5"/>
<dbReference type="EMBL" id="CABFVA020000070">
    <property type="protein sequence ID" value="VVM06582.1"/>
    <property type="molecule type" value="Genomic_DNA"/>
</dbReference>
<evidence type="ECO:0000259" key="2">
    <source>
        <dbReference type="Pfam" id="PF13439"/>
    </source>
</evidence>
<dbReference type="CDD" id="cd03801">
    <property type="entry name" value="GT4_PimA-like"/>
    <property type="match status" value="1"/>
</dbReference>
<dbReference type="EC" id="2.4.1.293" evidence="3"/>
<dbReference type="Proteomes" id="UP000334923">
    <property type="component" value="Unassembled WGS sequence"/>
</dbReference>
<accession>A0A5E6MAK5</accession>
<dbReference type="SUPFAM" id="SSF53448">
    <property type="entry name" value="Nucleotide-diphospho-sugar transferases"/>
    <property type="match status" value="1"/>
</dbReference>
<gene>
    <name evidence="3" type="primary">pglI</name>
    <name evidence="3" type="ORF">MAMT_01294</name>
</gene>
<dbReference type="OrthoDB" id="174925at2"/>
<dbReference type="Gene3D" id="3.40.50.2000">
    <property type="entry name" value="Glycogen Phosphorylase B"/>
    <property type="match status" value="2"/>
</dbReference>
<dbReference type="Pfam" id="PF00535">
    <property type="entry name" value="Glycos_transf_2"/>
    <property type="match status" value="1"/>
</dbReference>
<reference evidence="3 4" key="1">
    <citation type="submission" date="2019-09" db="EMBL/GenBank/DDBJ databases">
        <authorList>
            <person name="Cremers G."/>
        </authorList>
    </citation>
    <scope>NUCLEOTIDE SEQUENCE [LARGE SCALE GENOMIC DNA]</scope>
    <source>
        <strain evidence="3">4A</strain>
    </source>
</reference>
<dbReference type="Pfam" id="PF13692">
    <property type="entry name" value="Glyco_trans_1_4"/>
    <property type="match status" value="1"/>
</dbReference>
<dbReference type="InterPro" id="IPR028098">
    <property type="entry name" value="Glyco_trans_4-like_N"/>
</dbReference>
<dbReference type="PANTHER" id="PTHR22916">
    <property type="entry name" value="GLYCOSYLTRANSFERASE"/>
    <property type="match status" value="1"/>
</dbReference>
<dbReference type="InterPro" id="IPR001173">
    <property type="entry name" value="Glyco_trans_2-like"/>
</dbReference>
<keyword evidence="4" id="KW-1185">Reference proteome</keyword>
<feature type="domain" description="Glycosyltransferase subfamily 4-like N-terminal" evidence="2">
    <location>
        <begin position="39"/>
        <end position="223"/>
    </location>
</feature>
<dbReference type="InterPro" id="IPR029044">
    <property type="entry name" value="Nucleotide-diphossugar_trans"/>
</dbReference>
<sequence>MKQENPRWGRLPVPEGSRRAERLPVCFVTTEFLGWPGAGGVATAYGNLAEVLVAAGFPVTVLCALPPWAVRADEEAFQERWRARNVELHFLDRDPPAAVSGRPATVRAYQVYEWLRAREKSFSIVHVADVLGLGYMALLAKRQGLAFSQVTFVVGVHGGELMKEGSRELPPDLGPMEFEFLEQESVRLADFAVSPSRFYLELMERRRWELPQRCCVEPNLVPPSFLRRSRKTPVPSTLQELVFFGRLTSRKGVPLFCDALDRLAAAGENRLERITFLGHIGEVDGRNAREYLEDRAHRWRWPWQILSDRSRDQALAYFQEGTGKLAVVASRAENYPYTLLECCLLGIPVLAARSWGIPEIVTPSDHSRVLFLPDPAELAKKLSQALREGVRPASLAHDPEEVRERWIRFHEYLAEERRAPRIVVDGQLPFVSVCLTHHDRPGYLRQALDSLKRQDYPASRFEVILVDDGSQTPEARKTLSSLEEELAERNWTLLRHANRGPGAARNCAAARAKGDYLLFMDDDNIARPEEVSTFVQAATRSHADLYTCLKPYFSGDEEPSGKDPEEIWIPTGGSALLGIFANCFGDTNTLVRKSTFDALRGFAEEREIVADWEFYLRAVLRGFRLEVIPAPLFWCRRGHISLSASSAGNSTFRQFREYPVLASAREALTPSLQELPLFAKGIWERLQKVWAEYCQLQSDHSQLQSDHSRLQSDHSQLQSELSRPLHLVERGVRIGRQRVVTDIRRGLRSVERSLRPLWRRFRRER</sequence>
<organism evidence="3 4">
    <name type="scientific">Methylacidimicrobium tartarophylax</name>
    <dbReference type="NCBI Taxonomy" id="1041768"/>
    <lineage>
        <taxon>Bacteria</taxon>
        <taxon>Pseudomonadati</taxon>
        <taxon>Verrucomicrobiota</taxon>
        <taxon>Methylacidimicrobium</taxon>
    </lineage>
</organism>
<keyword evidence="3" id="KW-0808">Transferase</keyword>
<dbReference type="Pfam" id="PF13439">
    <property type="entry name" value="Glyco_transf_4"/>
    <property type="match status" value="1"/>
</dbReference>
<proteinExistence type="predicted"/>
<dbReference type="GO" id="GO:0016758">
    <property type="term" value="F:hexosyltransferase activity"/>
    <property type="evidence" value="ECO:0007669"/>
    <property type="project" value="UniProtKB-ARBA"/>
</dbReference>
<name>A0A5E6MAK5_9BACT</name>
<evidence type="ECO:0000313" key="3">
    <source>
        <dbReference type="EMBL" id="VVM06582.1"/>
    </source>
</evidence>
<protein>
    <submittedName>
        <fullName evidence="3">GalNAc(5)-diNAcBac-PP-undecaprenol beta-1,3-glucosyltransferase</fullName>
        <ecNumber evidence="3">2.4.1.293</ecNumber>
    </submittedName>
</protein>